<reference evidence="1 2" key="1">
    <citation type="journal article" date="2016" name="Nat. Commun.">
        <title>Thousands of microbial genomes shed light on interconnected biogeochemical processes in an aquifer system.</title>
        <authorList>
            <person name="Anantharaman K."/>
            <person name="Brown C.T."/>
            <person name="Hug L.A."/>
            <person name="Sharon I."/>
            <person name="Castelle C.J."/>
            <person name="Probst A.J."/>
            <person name="Thomas B.C."/>
            <person name="Singh A."/>
            <person name="Wilkins M.J."/>
            <person name="Karaoz U."/>
            <person name="Brodie E.L."/>
            <person name="Williams K.H."/>
            <person name="Hubbard S.S."/>
            <person name="Banfield J.F."/>
        </authorList>
    </citation>
    <scope>NUCLEOTIDE SEQUENCE [LARGE SCALE GENOMIC DNA]</scope>
</reference>
<sequence>MKEKFNFEEFFKVKEVDGEKCLVAVKPMTREQARQAYPYRPYSKYAESRFGGNESFDDNFLIISEYGARCKMCQAPTKKEHLIDEICYDCNGYAEFNGMNPHEKV</sequence>
<comment type="caution">
    <text evidence="1">The sequence shown here is derived from an EMBL/GenBank/DDBJ whole genome shotgun (WGS) entry which is preliminary data.</text>
</comment>
<gene>
    <name evidence="1" type="ORF">A2430_01290</name>
</gene>
<dbReference type="Proteomes" id="UP000177246">
    <property type="component" value="Unassembled WGS sequence"/>
</dbReference>
<evidence type="ECO:0000313" key="2">
    <source>
        <dbReference type="Proteomes" id="UP000177246"/>
    </source>
</evidence>
<name>A0A1G2CP56_9BACT</name>
<proteinExistence type="predicted"/>
<dbReference type="EMBL" id="MHLF01000027">
    <property type="protein sequence ID" value="OGZ03129.1"/>
    <property type="molecule type" value="Genomic_DNA"/>
</dbReference>
<accession>A0A1G2CP56</accession>
<organism evidence="1 2">
    <name type="scientific">Candidatus Liptonbacteria bacterium RIFOXYC1_FULL_36_8</name>
    <dbReference type="NCBI Taxonomy" id="1798655"/>
    <lineage>
        <taxon>Bacteria</taxon>
        <taxon>Candidatus Liptoniibacteriota</taxon>
    </lineage>
</organism>
<evidence type="ECO:0000313" key="1">
    <source>
        <dbReference type="EMBL" id="OGZ03129.1"/>
    </source>
</evidence>
<protein>
    <submittedName>
        <fullName evidence="1">Uncharacterized protein</fullName>
    </submittedName>
</protein>
<dbReference type="AlphaFoldDB" id="A0A1G2CP56"/>